<dbReference type="Pfam" id="PF10127">
    <property type="entry name" value="RlaP"/>
    <property type="match status" value="1"/>
</dbReference>
<dbReference type="Proteomes" id="UP000240608">
    <property type="component" value="Unassembled WGS sequence"/>
</dbReference>
<proteinExistence type="predicted"/>
<dbReference type="GO" id="GO:0016740">
    <property type="term" value="F:transferase activity"/>
    <property type="evidence" value="ECO:0007669"/>
    <property type="project" value="UniProtKB-KW"/>
</dbReference>
<dbReference type="InterPro" id="IPR018775">
    <property type="entry name" value="RlaP"/>
</dbReference>
<organism evidence="1 2">
    <name type="scientific">Marivirga lumbricoides</name>
    <dbReference type="NCBI Taxonomy" id="1046115"/>
    <lineage>
        <taxon>Bacteria</taxon>
        <taxon>Pseudomonadati</taxon>
        <taxon>Bacteroidota</taxon>
        <taxon>Cytophagia</taxon>
        <taxon>Cytophagales</taxon>
        <taxon>Marivirgaceae</taxon>
        <taxon>Marivirga</taxon>
    </lineage>
</organism>
<dbReference type="AlphaFoldDB" id="A0A2T4DQ50"/>
<dbReference type="EMBL" id="PYVU01000079">
    <property type="protein sequence ID" value="PTB95896.1"/>
    <property type="molecule type" value="Genomic_DNA"/>
</dbReference>
<gene>
    <name evidence="1" type="ORF">C9994_09800</name>
</gene>
<evidence type="ECO:0000313" key="2">
    <source>
        <dbReference type="Proteomes" id="UP000240608"/>
    </source>
</evidence>
<evidence type="ECO:0000313" key="1">
    <source>
        <dbReference type="EMBL" id="PTB95896.1"/>
    </source>
</evidence>
<dbReference type="PANTHER" id="PTHR34817:SF2">
    <property type="entry name" value="NUCLEOTIDYLTRANSFERASE"/>
    <property type="match status" value="1"/>
</dbReference>
<comment type="caution">
    <text evidence="1">The sequence shown here is derived from an EMBL/GenBank/DDBJ whole genome shotgun (WGS) entry which is preliminary data.</text>
</comment>
<protein>
    <submittedName>
        <fullName evidence="1">Nucleotidyltransferase domain-containing protein</fullName>
    </submittedName>
</protein>
<name>A0A2T4DQ50_9BACT</name>
<reference evidence="1 2" key="1">
    <citation type="submission" date="2018-03" db="EMBL/GenBank/DDBJ databases">
        <title>Cross-interface Injection: A General Nanoliter Liquid Handling Method Applied to Single Cells Genome Amplification Automated Nanoliter Liquid Handling Applied to Single Cell Multiple Displacement Amplification.</title>
        <authorList>
            <person name="Yun J."/>
            <person name="Xu P."/>
            <person name="Xu J."/>
            <person name="Dai X."/>
            <person name="Wang Y."/>
            <person name="Zheng X."/>
            <person name="Cao C."/>
            <person name="Yi Q."/>
            <person name="Zhu Y."/>
            <person name="Wang L."/>
            <person name="Dong Z."/>
            <person name="Huang Y."/>
            <person name="Huang L."/>
            <person name="Du W."/>
        </authorList>
    </citation>
    <scope>NUCLEOTIDE SEQUENCE [LARGE SCALE GENOMIC DNA]</scope>
    <source>
        <strain evidence="1 2">Z-D1-2</strain>
    </source>
</reference>
<sequence length="259" mass="29818">MEDIVIVQERLSDLAFTHNIKTLYACESGSRAWGFPSPNSDYDVRFIYAQDLDWHLSLVDKKDTIDLPISNDLDIGGWEIRKTLGLLWKSNAPLLEWLQSPIVYQVDDQFVLQMRELSQEYFSPIAVMHHYLSMSKKYFEACQHSEAVKLKKYFYALRTAIAGSWVREKKTIPPIELPKMFEIISDNVRDKVQELIVLKAQQNEDYLHGREALLDEFLSETIKQNEAIASKLPSANGDIEKLDDFYRNILKKVSPAGGG</sequence>
<dbReference type="PANTHER" id="PTHR34817">
    <property type="entry name" value="NUCLEOTIDYLTRANSFERASE"/>
    <property type="match status" value="1"/>
</dbReference>
<accession>A0A2T4DQ50</accession>
<keyword evidence="1" id="KW-0808">Transferase</keyword>